<dbReference type="InterPro" id="IPR032466">
    <property type="entry name" value="Metal_Hydrolase"/>
</dbReference>
<feature type="domain" description="Amidohydrolase-related" evidence="5">
    <location>
        <begin position="312"/>
        <end position="417"/>
    </location>
</feature>
<evidence type="ECO:0000313" key="7">
    <source>
        <dbReference type="Proteomes" id="UP000822688"/>
    </source>
</evidence>
<gene>
    <name evidence="6" type="ORF">KC19_2G188800</name>
</gene>
<dbReference type="AlphaFoldDB" id="A0A8T0IZG5"/>
<name>A0A8T0IZG5_CERPU</name>
<sequence>MSVECCWDVAGMFGMMAMAVWFVLLVSFLCEFGDGAGLSDPMLLITNGELYTPLSRGRGSVLTGGGAIVAILGEGYPVENLTGLPVRVVDAGGGFVVPGLIDIHVHVTGGGGEMGPASRTPEGTVGEIVDAGITTVVGVLGTDCVSRSLENLRVKVAALQHQGITAHMWSGCYRVPSPTLTGSLIRDLQLIDEVVGAGEIAMSDHRSSWPTTQELLGLVTDARVGGMLSGKAGVVHFHTGSADSLLQPLWDVVNASKGTIPLKHMIPTHVSGRGPALLKAAEEWVSKGGRVDFTSDQEGETASHDALMDWGKRMGNAALQGVSLSSDAFGSLPVFDSKGELVEYNVASPKANLNTIRRLVLDGKWALEDALQLSTTNPASHLSFKSKGKLEAGADADIVILSPETLQVQYVIARGKVLKSPSVTSEGVGDCCRCSDEGLLSKKAPILKTPSCID</sequence>
<dbReference type="EMBL" id="CM026422">
    <property type="protein sequence ID" value="KAG0587753.1"/>
    <property type="molecule type" value="Genomic_DNA"/>
</dbReference>
<dbReference type="InterPro" id="IPR011059">
    <property type="entry name" value="Metal-dep_hydrolase_composite"/>
</dbReference>
<comment type="cofactor">
    <cofactor evidence="1">
        <name>Zn(2+)</name>
        <dbReference type="ChEBI" id="CHEBI:29105"/>
    </cofactor>
</comment>
<evidence type="ECO:0000256" key="4">
    <source>
        <dbReference type="ARBA" id="ARBA00039113"/>
    </source>
</evidence>
<dbReference type="SUPFAM" id="SSF51556">
    <property type="entry name" value="Metallo-dependent hydrolases"/>
    <property type="match status" value="1"/>
</dbReference>
<comment type="catalytic activity">
    <reaction evidence="3">
        <text>5,6-dihydrouracil + H2O = 3-(carbamoylamino)propanoate + H(+)</text>
        <dbReference type="Rhea" id="RHEA:16121"/>
        <dbReference type="ChEBI" id="CHEBI:11892"/>
        <dbReference type="ChEBI" id="CHEBI:15377"/>
        <dbReference type="ChEBI" id="CHEBI:15378"/>
        <dbReference type="ChEBI" id="CHEBI:15901"/>
        <dbReference type="EC" id="3.5.2.2"/>
    </reaction>
</comment>
<comment type="caution">
    <text evidence="6">The sequence shown here is derived from an EMBL/GenBank/DDBJ whole genome shotgun (WGS) entry which is preliminary data.</text>
</comment>
<evidence type="ECO:0000256" key="2">
    <source>
        <dbReference type="ARBA" id="ARBA00008829"/>
    </source>
</evidence>
<dbReference type="Proteomes" id="UP000822688">
    <property type="component" value="Chromosome 2"/>
</dbReference>
<dbReference type="PANTHER" id="PTHR11647">
    <property type="entry name" value="HYDRANTOINASE/DIHYDROPYRIMIDINASE FAMILY MEMBER"/>
    <property type="match status" value="1"/>
</dbReference>
<dbReference type="Gene3D" id="2.30.40.10">
    <property type="entry name" value="Urease, subunit C, domain 1"/>
    <property type="match status" value="1"/>
</dbReference>
<dbReference type="NCBIfam" id="TIGR01975">
    <property type="entry name" value="isoAsp_dipep"/>
    <property type="match status" value="1"/>
</dbReference>
<dbReference type="Pfam" id="PF01979">
    <property type="entry name" value="Amidohydro_1"/>
    <property type="match status" value="1"/>
</dbReference>
<proteinExistence type="inferred from homology"/>
<dbReference type="EC" id="3.5.2.2" evidence="4"/>
<dbReference type="GO" id="GO:0004157">
    <property type="term" value="F:dihydropyrimidinase activity"/>
    <property type="evidence" value="ECO:0007669"/>
    <property type="project" value="UniProtKB-EC"/>
</dbReference>
<dbReference type="InterPro" id="IPR006680">
    <property type="entry name" value="Amidohydro-rel"/>
</dbReference>
<dbReference type="PANTHER" id="PTHR11647:SF1">
    <property type="entry name" value="COLLAPSIN RESPONSE MEDIATOR PROTEIN"/>
    <property type="match status" value="1"/>
</dbReference>
<protein>
    <recommendedName>
        <fullName evidence="4">dihydropyrimidinase</fullName>
        <ecNumber evidence="4">3.5.2.2</ecNumber>
    </recommendedName>
</protein>
<dbReference type="GO" id="GO:0008798">
    <property type="term" value="F:beta-aspartyl-peptidase activity"/>
    <property type="evidence" value="ECO:0007669"/>
    <property type="project" value="InterPro"/>
</dbReference>
<evidence type="ECO:0000259" key="5">
    <source>
        <dbReference type="Pfam" id="PF01979"/>
    </source>
</evidence>
<evidence type="ECO:0000313" key="6">
    <source>
        <dbReference type="EMBL" id="KAG0587753.1"/>
    </source>
</evidence>
<evidence type="ECO:0000256" key="3">
    <source>
        <dbReference type="ARBA" id="ARBA00036696"/>
    </source>
</evidence>
<dbReference type="InterPro" id="IPR010229">
    <property type="entry name" value="Pept_M38_dipep"/>
</dbReference>
<dbReference type="InterPro" id="IPR050378">
    <property type="entry name" value="Metallo-dep_Hydrolases_sf"/>
</dbReference>
<dbReference type="SUPFAM" id="SSF51338">
    <property type="entry name" value="Composite domain of metallo-dependent hydrolases"/>
    <property type="match status" value="1"/>
</dbReference>
<comment type="similarity">
    <text evidence="2">Belongs to the metallo-dependent hydrolases superfamily. Hydantoinase/dihydropyrimidinase family.</text>
</comment>
<reference evidence="6" key="1">
    <citation type="submission" date="2020-06" db="EMBL/GenBank/DDBJ databases">
        <title>WGS assembly of Ceratodon purpureus strain R40.</title>
        <authorList>
            <person name="Carey S.B."/>
            <person name="Jenkins J."/>
            <person name="Shu S."/>
            <person name="Lovell J.T."/>
            <person name="Sreedasyam A."/>
            <person name="Maumus F."/>
            <person name="Tiley G.P."/>
            <person name="Fernandez-Pozo N."/>
            <person name="Barry K."/>
            <person name="Chen C."/>
            <person name="Wang M."/>
            <person name="Lipzen A."/>
            <person name="Daum C."/>
            <person name="Saski C.A."/>
            <person name="Payton A.C."/>
            <person name="Mcbreen J.C."/>
            <person name="Conrad R.E."/>
            <person name="Kollar L.M."/>
            <person name="Olsson S."/>
            <person name="Huttunen S."/>
            <person name="Landis J.B."/>
            <person name="Wickett N.J."/>
            <person name="Johnson M.G."/>
            <person name="Rensing S.A."/>
            <person name="Grimwood J."/>
            <person name="Schmutz J."/>
            <person name="Mcdaniel S.F."/>
        </authorList>
    </citation>
    <scope>NUCLEOTIDE SEQUENCE</scope>
    <source>
        <strain evidence="6">R40</strain>
    </source>
</reference>
<dbReference type="Gene3D" id="3.20.20.140">
    <property type="entry name" value="Metal-dependent hydrolases"/>
    <property type="match status" value="1"/>
</dbReference>
<accession>A0A8T0IZG5</accession>
<organism evidence="6 7">
    <name type="scientific">Ceratodon purpureus</name>
    <name type="common">Fire moss</name>
    <name type="synonym">Dicranum purpureum</name>
    <dbReference type="NCBI Taxonomy" id="3225"/>
    <lineage>
        <taxon>Eukaryota</taxon>
        <taxon>Viridiplantae</taxon>
        <taxon>Streptophyta</taxon>
        <taxon>Embryophyta</taxon>
        <taxon>Bryophyta</taxon>
        <taxon>Bryophytina</taxon>
        <taxon>Bryopsida</taxon>
        <taxon>Dicranidae</taxon>
        <taxon>Pseudoditrichales</taxon>
        <taxon>Ditrichaceae</taxon>
        <taxon>Ceratodon</taxon>
    </lineage>
</organism>
<keyword evidence="7" id="KW-1185">Reference proteome</keyword>
<evidence type="ECO:0000256" key="1">
    <source>
        <dbReference type="ARBA" id="ARBA00001947"/>
    </source>
</evidence>